<evidence type="ECO:0000256" key="9">
    <source>
        <dbReference type="ARBA" id="ARBA00023136"/>
    </source>
</evidence>
<feature type="transmembrane region" description="Helical" evidence="11">
    <location>
        <begin position="503"/>
        <end position="521"/>
    </location>
</feature>
<dbReference type="EMBL" id="JAPWTK010000074">
    <property type="protein sequence ID" value="KAJ8952073.1"/>
    <property type="molecule type" value="Genomic_DNA"/>
</dbReference>
<evidence type="ECO:0000313" key="12">
    <source>
        <dbReference type="EMBL" id="KAJ8952073.1"/>
    </source>
</evidence>
<dbReference type="PANTHER" id="PTHR21522">
    <property type="entry name" value="PROTON CHANNEL OTOP"/>
    <property type="match status" value="1"/>
</dbReference>
<feature type="transmembrane region" description="Helical" evidence="11">
    <location>
        <begin position="608"/>
        <end position="625"/>
    </location>
</feature>
<keyword evidence="3" id="KW-0813">Transport</keyword>
<reference evidence="12" key="1">
    <citation type="journal article" date="2023" name="Insect Mol. Biol.">
        <title>Genome sequencing provides insights into the evolution of gene families encoding plant cell wall-degrading enzymes in longhorned beetles.</title>
        <authorList>
            <person name="Shin N.R."/>
            <person name="Okamura Y."/>
            <person name="Kirsch R."/>
            <person name="Pauchet Y."/>
        </authorList>
    </citation>
    <scope>NUCLEOTIDE SEQUENCE</scope>
    <source>
        <strain evidence="12">AMC_N1</strain>
    </source>
</reference>
<feature type="transmembrane region" description="Helical" evidence="11">
    <location>
        <begin position="527"/>
        <end position="550"/>
    </location>
</feature>
<keyword evidence="5 11" id="KW-0812">Transmembrane</keyword>
<accession>A0AAV8YKD3</accession>
<evidence type="ECO:0000256" key="1">
    <source>
        <dbReference type="ARBA" id="ARBA00004651"/>
    </source>
</evidence>
<dbReference type="AlphaFoldDB" id="A0AAV8YKD3"/>
<feature type="transmembrane region" description="Helical" evidence="11">
    <location>
        <begin position="139"/>
        <end position="161"/>
    </location>
</feature>
<feature type="transmembrane region" description="Helical" evidence="11">
    <location>
        <begin position="173"/>
        <end position="192"/>
    </location>
</feature>
<dbReference type="GO" id="GO:0005886">
    <property type="term" value="C:plasma membrane"/>
    <property type="evidence" value="ECO:0007669"/>
    <property type="project" value="UniProtKB-SubCell"/>
</dbReference>
<comment type="subcellular location">
    <subcellularLocation>
        <location evidence="1">Cell membrane</location>
        <topology evidence="1">Multi-pass membrane protein</topology>
    </subcellularLocation>
</comment>
<evidence type="ECO:0000256" key="4">
    <source>
        <dbReference type="ARBA" id="ARBA00022475"/>
    </source>
</evidence>
<protein>
    <submittedName>
        <fullName evidence="12">Uncharacterized protein</fullName>
    </submittedName>
</protein>
<evidence type="ECO:0000256" key="3">
    <source>
        <dbReference type="ARBA" id="ARBA00022448"/>
    </source>
</evidence>
<sequence length="643" mass="74213">MDKNKYSLVVTSASILQIFSLVTVVLALLYILYLVVDISLYMKQKDQYEKLLERNVPEEIEMKETEEGIFQFNITLPQAVTLKKTLGHHYCFSKDHHSANFYLKLGAAVFCFGHLIHSCLLLVYQIIFITSESFYECASIVQLAIDICYPLYSFLLLFFIFKFSNVIINRYTILAHFGVMHCLSSSICFWVWTICREILEELANKKYDTEYTTSSHLEEFTVSTSLNQKGPQFLSEYFQIAPRRFTTACENADQTLKTIYTDYSPYLYPFSVEFSILVVGILYLVWQNIAMCKAEDKDDEASTMECKNPSGNKDNMESNVSVHVDCQSSNRGIFGGFIVLVFTIVSTILFFIAIYTNEGTYYSIGINRFYFDASRNWYVQRVAHRVGGHGYNPDMKEEILQRLDEDPTTSSRQIAADLHVSQWKIWSVIHRNGLHPYHYTRVQGLEDDPARRATSVNGEIGVQVNIITSLVILVSMTIACLFGYHRITKLDVNKGHHSLLDDVLLFICIPAYFLNAIFSIIPAYIYGNVLGCITIIMEILQVLLQTSFIVDGERRSSNTKELRKKKPGREMVTFLVICNVALWIMQTFEVKSHGMQDNRYDFYGKELWTILGHMCLPLMMFYRFHASVCFGDIWKYAYEPSRH</sequence>
<evidence type="ECO:0000313" key="13">
    <source>
        <dbReference type="Proteomes" id="UP001162162"/>
    </source>
</evidence>
<proteinExistence type="inferred from homology"/>
<keyword evidence="7 11" id="KW-1133">Transmembrane helix</keyword>
<evidence type="ECO:0000256" key="2">
    <source>
        <dbReference type="ARBA" id="ARBA00006513"/>
    </source>
</evidence>
<comment type="caution">
    <text evidence="12">The sequence shown here is derived from an EMBL/GenBank/DDBJ whole genome shotgun (WGS) entry which is preliminary data.</text>
</comment>
<dbReference type="Proteomes" id="UP001162162">
    <property type="component" value="Unassembled WGS sequence"/>
</dbReference>
<dbReference type="InterPro" id="IPR004878">
    <property type="entry name" value="Otopetrin"/>
</dbReference>
<evidence type="ECO:0000256" key="5">
    <source>
        <dbReference type="ARBA" id="ARBA00022692"/>
    </source>
</evidence>
<feature type="transmembrane region" description="Helical" evidence="11">
    <location>
        <begin position="15"/>
        <end position="36"/>
    </location>
</feature>
<organism evidence="12 13">
    <name type="scientific">Aromia moschata</name>
    <dbReference type="NCBI Taxonomy" id="1265417"/>
    <lineage>
        <taxon>Eukaryota</taxon>
        <taxon>Metazoa</taxon>
        <taxon>Ecdysozoa</taxon>
        <taxon>Arthropoda</taxon>
        <taxon>Hexapoda</taxon>
        <taxon>Insecta</taxon>
        <taxon>Pterygota</taxon>
        <taxon>Neoptera</taxon>
        <taxon>Endopterygota</taxon>
        <taxon>Coleoptera</taxon>
        <taxon>Polyphaga</taxon>
        <taxon>Cucujiformia</taxon>
        <taxon>Chrysomeloidea</taxon>
        <taxon>Cerambycidae</taxon>
        <taxon>Cerambycinae</taxon>
        <taxon>Callichromatini</taxon>
        <taxon>Aromia</taxon>
    </lineage>
</organism>
<dbReference type="PANTHER" id="PTHR21522:SF58">
    <property type="entry name" value="AGAP000074-PA"/>
    <property type="match status" value="1"/>
</dbReference>
<comment type="similarity">
    <text evidence="2">Belongs to the otopetrin family.</text>
</comment>
<feature type="transmembrane region" description="Helical" evidence="11">
    <location>
        <begin position="266"/>
        <end position="286"/>
    </location>
</feature>
<name>A0AAV8YKD3_9CUCU</name>
<keyword evidence="4" id="KW-1003">Cell membrane</keyword>
<evidence type="ECO:0000256" key="8">
    <source>
        <dbReference type="ARBA" id="ARBA00023065"/>
    </source>
</evidence>
<keyword evidence="8" id="KW-0406">Ion transport</keyword>
<dbReference type="GO" id="GO:0015252">
    <property type="term" value="F:proton channel activity"/>
    <property type="evidence" value="ECO:0007669"/>
    <property type="project" value="InterPro"/>
</dbReference>
<evidence type="ECO:0000256" key="6">
    <source>
        <dbReference type="ARBA" id="ARBA00022781"/>
    </source>
</evidence>
<evidence type="ECO:0000256" key="10">
    <source>
        <dbReference type="ARBA" id="ARBA00023303"/>
    </source>
</evidence>
<keyword evidence="13" id="KW-1185">Reference proteome</keyword>
<gene>
    <name evidence="12" type="ORF">NQ318_010983</name>
</gene>
<evidence type="ECO:0000256" key="7">
    <source>
        <dbReference type="ARBA" id="ARBA00022989"/>
    </source>
</evidence>
<feature type="transmembrane region" description="Helical" evidence="11">
    <location>
        <begin position="571"/>
        <end position="588"/>
    </location>
</feature>
<keyword evidence="9 11" id="KW-0472">Membrane</keyword>
<feature type="transmembrane region" description="Helical" evidence="11">
    <location>
        <begin position="101"/>
        <end position="127"/>
    </location>
</feature>
<feature type="transmembrane region" description="Helical" evidence="11">
    <location>
        <begin position="333"/>
        <end position="355"/>
    </location>
</feature>
<dbReference type="Pfam" id="PF03189">
    <property type="entry name" value="Otopetrin"/>
    <property type="match status" value="2"/>
</dbReference>
<keyword evidence="6" id="KW-0375">Hydrogen ion transport</keyword>
<evidence type="ECO:0000256" key="11">
    <source>
        <dbReference type="SAM" id="Phobius"/>
    </source>
</evidence>
<feature type="transmembrane region" description="Helical" evidence="11">
    <location>
        <begin position="460"/>
        <end position="482"/>
    </location>
</feature>
<keyword evidence="10" id="KW-0407">Ion channel</keyword>